<dbReference type="SUPFAM" id="SSF52540">
    <property type="entry name" value="P-loop containing nucleoside triphosphate hydrolases"/>
    <property type="match status" value="1"/>
</dbReference>
<dbReference type="CDD" id="cd18787">
    <property type="entry name" value="SF2_C_DEAD"/>
    <property type="match status" value="1"/>
</dbReference>
<accession>A0A218WAI1</accession>
<dbReference type="Pfam" id="PF00271">
    <property type="entry name" value="Helicase_C"/>
    <property type="match status" value="1"/>
</dbReference>
<sequence>MAARASHSTLSPSPGSLTLLLELLLFNSQPAAMPDNTTGAAEAGSVAAKSQSLSPEERPTPPRRRTQLRAGQPGLRRNGLMGMGRTTRWTRRRAGHPRWTRRRSRSSTLSPCPLTTVTSGDTPYTSARTFEDLNLSPELLKGLYVEMKFSKPSKIQAISLPMILTPPYKNLIAQAQNGSGKTTGFVLGMLNYVDPNLKAPQALCICPTRELAIQVDHVLAESRITISSSKEELSLESVRQYKVHCPDELAKILVMKDRILELGEKVGQIIIFVRTRNSACMLHKELVDFGYEVTSIQGALSEEDREKIVGEFKDGLTQVLIPTDLLARGFDQKQANLVINYDLPEKYQSYSEPNYEVYLHRIGRAGRFGRKEAAFNLLCRERDEAVMAKIEHHFATQVTEVAPWHGEEEFKKAFGAAGLL</sequence>
<dbReference type="PROSITE" id="PS51195">
    <property type="entry name" value="Q_MOTIF"/>
    <property type="match status" value="1"/>
</dbReference>
<keyword evidence="6" id="KW-0694">RNA-binding</keyword>
<evidence type="ECO:0000259" key="11">
    <source>
        <dbReference type="PROSITE" id="PS51195"/>
    </source>
</evidence>
<evidence type="ECO:0000256" key="4">
    <source>
        <dbReference type="ARBA" id="ARBA00022806"/>
    </source>
</evidence>
<dbReference type="InterPro" id="IPR001650">
    <property type="entry name" value="Helicase_C-like"/>
</dbReference>
<dbReference type="PROSITE" id="PS51194">
    <property type="entry name" value="HELICASE_CTER"/>
    <property type="match status" value="1"/>
</dbReference>
<keyword evidence="5" id="KW-0067">ATP-binding</keyword>
<evidence type="ECO:0000256" key="2">
    <source>
        <dbReference type="ARBA" id="ARBA00022741"/>
    </source>
</evidence>
<dbReference type="InterPro" id="IPR011545">
    <property type="entry name" value="DEAD/DEAH_box_helicase_dom"/>
</dbReference>
<evidence type="ECO:0000256" key="3">
    <source>
        <dbReference type="ARBA" id="ARBA00022801"/>
    </source>
</evidence>
<dbReference type="GO" id="GO:0003724">
    <property type="term" value="F:RNA helicase activity"/>
    <property type="evidence" value="ECO:0007669"/>
    <property type="project" value="UniProtKB-EC"/>
</dbReference>
<evidence type="ECO:0000256" key="6">
    <source>
        <dbReference type="ARBA" id="ARBA00022884"/>
    </source>
</evidence>
<dbReference type="Pfam" id="PF00270">
    <property type="entry name" value="DEAD"/>
    <property type="match status" value="1"/>
</dbReference>
<keyword evidence="4" id="KW-0347">Helicase</keyword>
<evidence type="ECO:0000313" key="12">
    <source>
        <dbReference type="EMBL" id="OWM69666.1"/>
    </source>
</evidence>
<dbReference type="InterPro" id="IPR014001">
    <property type="entry name" value="Helicase_ATP-bd"/>
</dbReference>
<dbReference type="EC" id="3.6.4.13" evidence="1"/>
<dbReference type="GO" id="GO:0003723">
    <property type="term" value="F:RNA binding"/>
    <property type="evidence" value="ECO:0007669"/>
    <property type="project" value="UniProtKB-KW"/>
</dbReference>
<evidence type="ECO:0000256" key="5">
    <source>
        <dbReference type="ARBA" id="ARBA00022840"/>
    </source>
</evidence>
<dbReference type="SMART" id="SM00490">
    <property type="entry name" value="HELICc"/>
    <property type="match status" value="1"/>
</dbReference>
<feature type="signal peptide" evidence="9">
    <location>
        <begin position="1"/>
        <end position="34"/>
    </location>
</feature>
<dbReference type="InterPro" id="IPR014014">
    <property type="entry name" value="RNA_helicase_DEAD_Q_motif"/>
</dbReference>
<evidence type="ECO:0000256" key="7">
    <source>
        <dbReference type="PROSITE-ProRule" id="PRU00552"/>
    </source>
</evidence>
<dbReference type="PANTHER" id="PTHR47958">
    <property type="entry name" value="ATP-DEPENDENT RNA HELICASE DBP3"/>
    <property type="match status" value="1"/>
</dbReference>
<dbReference type="Proteomes" id="UP000197138">
    <property type="component" value="Unassembled WGS sequence"/>
</dbReference>
<reference evidence="13" key="1">
    <citation type="journal article" date="2017" name="Plant J.">
        <title>The pomegranate (Punica granatum L.) genome and the genomics of punicalagin biosynthesis.</title>
        <authorList>
            <person name="Qin G."/>
            <person name="Xu C."/>
            <person name="Ming R."/>
            <person name="Tang H."/>
            <person name="Guyot R."/>
            <person name="Kramer E.M."/>
            <person name="Hu Y."/>
            <person name="Yi X."/>
            <person name="Qi Y."/>
            <person name="Xu X."/>
            <person name="Gao Z."/>
            <person name="Pan H."/>
            <person name="Jian J."/>
            <person name="Tian Y."/>
            <person name="Yue Z."/>
            <person name="Xu Y."/>
        </authorList>
    </citation>
    <scope>NUCLEOTIDE SEQUENCE [LARGE SCALE GENOMIC DNA]</scope>
    <source>
        <strain evidence="13">cv. Dabenzi</strain>
    </source>
</reference>
<keyword evidence="9" id="KW-0732">Signal</keyword>
<dbReference type="InterPro" id="IPR027417">
    <property type="entry name" value="P-loop_NTPase"/>
</dbReference>
<evidence type="ECO:0000256" key="1">
    <source>
        <dbReference type="ARBA" id="ARBA00012552"/>
    </source>
</evidence>
<feature type="region of interest" description="Disordered" evidence="8">
    <location>
        <begin position="35"/>
        <end position="120"/>
    </location>
</feature>
<feature type="chain" id="PRO_5012668348" description="RNA helicase" evidence="9">
    <location>
        <begin position="35"/>
        <end position="420"/>
    </location>
</feature>
<comment type="caution">
    <text evidence="12">The sequence shown here is derived from an EMBL/GenBank/DDBJ whole genome shotgun (WGS) entry which is preliminary data.</text>
</comment>
<evidence type="ECO:0000256" key="8">
    <source>
        <dbReference type="SAM" id="MobiDB-lite"/>
    </source>
</evidence>
<dbReference type="AlphaFoldDB" id="A0A218WAI1"/>
<feature type="compositionally biased region" description="Low complexity" evidence="8">
    <location>
        <begin position="74"/>
        <end position="87"/>
    </location>
</feature>
<dbReference type="GO" id="GO:0005524">
    <property type="term" value="F:ATP binding"/>
    <property type="evidence" value="ECO:0007669"/>
    <property type="project" value="UniProtKB-KW"/>
</dbReference>
<keyword evidence="2" id="KW-0547">Nucleotide-binding</keyword>
<gene>
    <name evidence="12" type="ORF">CDL15_Pgr025515</name>
</gene>
<feature type="compositionally biased region" description="Basic residues" evidence="8">
    <location>
        <begin position="88"/>
        <end position="105"/>
    </location>
</feature>
<feature type="compositionally biased region" description="Low complexity" evidence="8">
    <location>
        <begin position="106"/>
        <end position="119"/>
    </location>
</feature>
<name>A0A218WAI1_PUNGR</name>
<dbReference type="GO" id="GO:0016787">
    <property type="term" value="F:hydrolase activity"/>
    <property type="evidence" value="ECO:0007669"/>
    <property type="project" value="UniProtKB-KW"/>
</dbReference>
<keyword evidence="3" id="KW-0378">Hydrolase</keyword>
<dbReference type="Gene3D" id="3.40.50.300">
    <property type="entry name" value="P-loop containing nucleotide triphosphate hydrolases"/>
    <property type="match status" value="2"/>
</dbReference>
<feature type="domain" description="DEAD-box RNA helicase Q" evidence="11">
    <location>
        <begin position="128"/>
        <end position="157"/>
    </location>
</feature>
<organism evidence="12 13">
    <name type="scientific">Punica granatum</name>
    <name type="common">Pomegranate</name>
    <dbReference type="NCBI Taxonomy" id="22663"/>
    <lineage>
        <taxon>Eukaryota</taxon>
        <taxon>Viridiplantae</taxon>
        <taxon>Streptophyta</taxon>
        <taxon>Embryophyta</taxon>
        <taxon>Tracheophyta</taxon>
        <taxon>Spermatophyta</taxon>
        <taxon>Magnoliopsida</taxon>
        <taxon>eudicotyledons</taxon>
        <taxon>Gunneridae</taxon>
        <taxon>Pentapetalae</taxon>
        <taxon>rosids</taxon>
        <taxon>malvids</taxon>
        <taxon>Myrtales</taxon>
        <taxon>Lythraceae</taxon>
        <taxon>Punica</taxon>
    </lineage>
</organism>
<evidence type="ECO:0000259" key="10">
    <source>
        <dbReference type="PROSITE" id="PS51194"/>
    </source>
</evidence>
<evidence type="ECO:0000256" key="9">
    <source>
        <dbReference type="SAM" id="SignalP"/>
    </source>
</evidence>
<evidence type="ECO:0000313" key="13">
    <source>
        <dbReference type="Proteomes" id="UP000197138"/>
    </source>
</evidence>
<dbReference type="SMART" id="SM00487">
    <property type="entry name" value="DEXDc"/>
    <property type="match status" value="1"/>
</dbReference>
<protein>
    <recommendedName>
        <fullName evidence="1">RNA helicase</fullName>
        <ecNumber evidence="1">3.6.4.13</ecNumber>
    </recommendedName>
</protein>
<proteinExistence type="predicted"/>
<feature type="domain" description="Helicase C-terminal" evidence="10">
    <location>
        <begin position="254"/>
        <end position="409"/>
    </location>
</feature>
<feature type="short sequence motif" description="Q motif" evidence="7">
    <location>
        <begin position="128"/>
        <end position="157"/>
    </location>
</feature>
<dbReference type="EMBL" id="MTKT01004810">
    <property type="protein sequence ID" value="OWM69666.1"/>
    <property type="molecule type" value="Genomic_DNA"/>
</dbReference>